<sequence>MTLRLVSDRGPAPDGARDEEAAGARAPQLHALGGVLSQSGVAPSSESAISDMAALYGAGLLRDCEFAQWGTDPQVAALARMMPGDPDGVAPDSLLRGRMDGARQGPYVSQLLLIGGGVERDGGIDPREAGAGVRSGLVSYGTQRLSQHVAGYLSRLDYGTDWAGWQNARDRRGAVTPRLERFAHFVATPRDLVSRVCLDAPFQAPLTACLVLLEAGIPLGAGLSGSGAASDADAPFGPSHILSLVTEAASRAARAARTDRHDRRSLGPQALAAGLALAWSGDRDRALGMAGEGFSRMAEVLSERGLLQRVAAHNAYQNALWPDRGALGPLGEETNALLPMAHPSATRGIAPALAAGACVTILKACFEMFDRPGPAPLGALRALTGPDAPLSCAWQTCPENPQDLRPVAAAPLMLLGELDKLAANLAMGCVFAGDATPEAAHAALRQGERIAVRLLTEEAAASPWPTTMRLTSFDGDGLTIKAAPARDDPPVTIWNEDGAGGADALRAWWTRQA</sequence>
<dbReference type="Proteomes" id="UP000245839">
    <property type="component" value="Unassembled WGS sequence"/>
</dbReference>
<evidence type="ECO:0000313" key="3">
    <source>
        <dbReference type="EMBL" id="SSA38011.1"/>
    </source>
</evidence>
<dbReference type="InterPro" id="IPR016119">
    <property type="entry name" value="Br/Cl_peroxidase_C"/>
</dbReference>
<feature type="region of interest" description="Disordered" evidence="1">
    <location>
        <begin position="1"/>
        <end position="23"/>
    </location>
</feature>
<organism evidence="3 5">
    <name type="scientific">Jannaschia seohaensis</name>
    <dbReference type="NCBI Taxonomy" id="475081"/>
    <lineage>
        <taxon>Bacteria</taxon>
        <taxon>Pseudomonadati</taxon>
        <taxon>Pseudomonadota</taxon>
        <taxon>Alphaproteobacteria</taxon>
        <taxon>Rhodobacterales</taxon>
        <taxon>Roseobacteraceae</taxon>
        <taxon>Jannaschia</taxon>
    </lineage>
</organism>
<dbReference type="Gene3D" id="1.10.606.10">
    <property type="entry name" value="Vanadium-containing Chloroperoxidase, domain 2"/>
    <property type="match status" value="1"/>
</dbReference>
<proteinExistence type="predicted"/>
<evidence type="ECO:0000313" key="4">
    <source>
        <dbReference type="Proteomes" id="UP000245839"/>
    </source>
</evidence>
<dbReference type="InterPro" id="IPR036938">
    <property type="entry name" value="PAP2/HPO_sf"/>
</dbReference>
<dbReference type="OrthoDB" id="7793240at2"/>
<name>A0A2Y9A0E9_9RHOB</name>
<reference evidence="3 5" key="1">
    <citation type="submission" date="2016-10" db="EMBL/GenBank/DDBJ databases">
        <authorList>
            <person name="Cai Z."/>
        </authorList>
    </citation>
    <scope>NUCLEOTIDE SEQUENCE [LARGE SCALE GENOMIC DNA]</scope>
    <source>
        <strain evidence="3 5">DSM 25227</strain>
    </source>
</reference>
<dbReference type="SUPFAM" id="SSF48317">
    <property type="entry name" value="Acid phosphatase/Vanadium-dependent haloperoxidase"/>
    <property type="match status" value="1"/>
</dbReference>
<dbReference type="RefSeq" id="WP_146204783.1">
    <property type="nucleotide sequence ID" value="NZ_QGDJ01000001.1"/>
</dbReference>
<reference evidence="2 4" key="2">
    <citation type="submission" date="2018-03" db="EMBL/GenBank/DDBJ databases">
        <title>Genomic Encyclopedia of Archaeal and Bacterial Type Strains, Phase II (KMG-II): from individual species to whole genera.</title>
        <authorList>
            <person name="Goeker M."/>
        </authorList>
    </citation>
    <scope>NUCLEOTIDE SEQUENCE [LARGE SCALE GENOMIC DNA]</scope>
    <source>
        <strain evidence="2 4">DSM 25227</strain>
    </source>
</reference>
<dbReference type="EMBL" id="UETC01000001">
    <property type="protein sequence ID" value="SSA38011.1"/>
    <property type="molecule type" value="Genomic_DNA"/>
</dbReference>
<dbReference type="Proteomes" id="UP000251571">
    <property type="component" value="Unassembled WGS sequence"/>
</dbReference>
<evidence type="ECO:0000313" key="5">
    <source>
        <dbReference type="Proteomes" id="UP000251571"/>
    </source>
</evidence>
<dbReference type="GO" id="GO:0004601">
    <property type="term" value="F:peroxidase activity"/>
    <property type="evidence" value="ECO:0007669"/>
    <property type="project" value="InterPro"/>
</dbReference>
<dbReference type="AlphaFoldDB" id="A0A2Y9A0E9"/>
<dbReference type="EMBL" id="QGDJ01000001">
    <property type="protein sequence ID" value="PWJ21733.1"/>
    <property type="molecule type" value="Genomic_DNA"/>
</dbReference>
<gene>
    <name evidence="2" type="ORF">BCF38_101141</name>
    <name evidence="3" type="ORF">SAMN05421539_101141</name>
</gene>
<evidence type="ECO:0000256" key="1">
    <source>
        <dbReference type="SAM" id="MobiDB-lite"/>
    </source>
</evidence>
<accession>A0A2Y9A0E9</accession>
<protein>
    <submittedName>
        <fullName evidence="3">Uncharacterized protein</fullName>
    </submittedName>
</protein>
<keyword evidence="4" id="KW-1185">Reference proteome</keyword>
<evidence type="ECO:0000313" key="2">
    <source>
        <dbReference type="EMBL" id="PWJ21733.1"/>
    </source>
</evidence>